<dbReference type="Pfam" id="PF11707">
    <property type="entry name" value="Npa1"/>
    <property type="match status" value="1"/>
</dbReference>
<dbReference type="GO" id="GO:0005730">
    <property type="term" value="C:nucleolus"/>
    <property type="evidence" value="ECO:0007669"/>
    <property type="project" value="TreeGrafter"/>
</dbReference>
<reference evidence="5 6" key="1">
    <citation type="journal article" date="2019" name="Nat. Ecol. Evol.">
        <title>Megaphylogeny resolves global patterns of mushroom evolution.</title>
        <authorList>
            <person name="Varga T."/>
            <person name="Krizsan K."/>
            <person name="Foldi C."/>
            <person name="Dima B."/>
            <person name="Sanchez-Garcia M."/>
            <person name="Sanchez-Ramirez S."/>
            <person name="Szollosi G.J."/>
            <person name="Szarkandi J.G."/>
            <person name="Papp V."/>
            <person name="Albert L."/>
            <person name="Andreopoulos W."/>
            <person name="Angelini C."/>
            <person name="Antonin V."/>
            <person name="Barry K.W."/>
            <person name="Bougher N.L."/>
            <person name="Buchanan P."/>
            <person name="Buyck B."/>
            <person name="Bense V."/>
            <person name="Catcheside P."/>
            <person name="Chovatia M."/>
            <person name="Cooper J."/>
            <person name="Damon W."/>
            <person name="Desjardin D."/>
            <person name="Finy P."/>
            <person name="Geml J."/>
            <person name="Haridas S."/>
            <person name="Hughes K."/>
            <person name="Justo A."/>
            <person name="Karasinski D."/>
            <person name="Kautmanova I."/>
            <person name="Kiss B."/>
            <person name="Kocsube S."/>
            <person name="Kotiranta H."/>
            <person name="LaButti K.M."/>
            <person name="Lechner B.E."/>
            <person name="Liimatainen K."/>
            <person name="Lipzen A."/>
            <person name="Lukacs Z."/>
            <person name="Mihaltcheva S."/>
            <person name="Morgado L.N."/>
            <person name="Niskanen T."/>
            <person name="Noordeloos M.E."/>
            <person name="Ohm R.A."/>
            <person name="Ortiz-Santana B."/>
            <person name="Ovrebo C."/>
            <person name="Racz N."/>
            <person name="Riley R."/>
            <person name="Savchenko A."/>
            <person name="Shiryaev A."/>
            <person name="Soop K."/>
            <person name="Spirin V."/>
            <person name="Szebenyi C."/>
            <person name="Tomsovsky M."/>
            <person name="Tulloss R.E."/>
            <person name="Uehling J."/>
            <person name="Grigoriev I.V."/>
            <person name="Vagvolgyi C."/>
            <person name="Papp T."/>
            <person name="Martin F.M."/>
            <person name="Miettinen O."/>
            <person name="Hibbett D.S."/>
            <person name="Nagy L.G."/>
        </authorList>
    </citation>
    <scope>NUCLEOTIDE SEQUENCE [LARGE SCALE GENOMIC DNA]</scope>
    <source>
        <strain evidence="5 6">CBS 121175</strain>
    </source>
</reference>
<feature type="domain" description="URB1 C-terminal" evidence="3">
    <location>
        <begin position="1946"/>
        <end position="2149"/>
    </location>
</feature>
<evidence type="ECO:0000259" key="4">
    <source>
        <dbReference type="Pfam" id="PF26140"/>
    </source>
</evidence>
<feature type="region of interest" description="Disordered" evidence="1">
    <location>
        <begin position="659"/>
        <end position="723"/>
    </location>
</feature>
<dbReference type="InterPro" id="IPR039844">
    <property type="entry name" value="URB1"/>
</dbReference>
<dbReference type="InterPro" id="IPR059018">
    <property type="entry name" value="HEAT_URB1"/>
</dbReference>
<feature type="compositionally biased region" description="Polar residues" evidence="1">
    <location>
        <begin position="599"/>
        <end position="617"/>
    </location>
</feature>
<dbReference type="InterPro" id="IPR021714">
    <property type="entry name" value="URB1_N"/>
</dbReference>
<evidence type="ECO:0000259" key="3">
    <source>
        <dbReference type="Pfam" id="PF16201"/>
    </source>
</evidence>
<accession>A0A5C3KUP4</accession>
<dbReference type="STRING" id="230819.A0A5C3KUP4"/>
<dbReference type="OrthoDB" id="72892at2759"/>
<dbReference type="Pfam" id="PF26140">
    <property type="entry name" value="HEAT_URB1"/>
    <property type="match status" value="1"/>
</dbReference>
<organism evidence="5 6">
    <name type="scientific">Coprinopsis marcescibilis</name>
    <name type="common">Agaric fungus</name>
    <name type="synonym">Psathyrella marcescibilis</name>
    <dbReference type="NCBI Taxonomy" id="230819"/>
    <lineage>
        <taxon>Eukaryota</taxon>
        <taxon>Fungi</taxon>
        <taxon>Dikarya</taxon>
        <taxon>Basidiomycota</taxon>
        <taxon>Agaricomycotina</taxon>
        <taxon>Agaricomycetes</taxon>
        <taxon>Agaricomycetidae</taxon>
        <taxon>Agaricales</taxon>
        <taxon>Agaricineae</taxon>
        <taxon>Psathyrellaceae</taxon>
        <taxon>Coprinopsis</taxon>
    </lineage>
</organism>
<feature type="compositionally biased region" description="Acidic residues" evidence="1">
    <location>
        <begin position="680"/>
        <end position="698"/>
    </location>
</feature>
<dbReference type="PANTHER" id="PTHR13500:SF0">
    <property type="entry name" value="NUCLEOLAR PRE-RIBOSOMAL-ASSOCIATED PROTEIN 1"/>
    <property type="match status" value="1"/>
</dbReference>
<sequence>MISTKYNGRKAVDTVEERTAKKPRLSNPPAKFTNISAVQVALRTQGAVLVRHITTLRSQLSLRPSEIQSHVEDPRTKLVQPNDERLLLVDEWCKISPGLPELFAGWDAASDDPGNDGASITSLILSVLTNIFTLLSTSYAFQADGALIVKNITLDHWRRLNTYVTGTQGRRSIQGPSNELVLVSLRLLTVICEKWDAKRVYENIGWESKGLPKLFAMKKQGRSTGNPILKPDIRTAFILFLLAFLRGASSATNYQTKTAFLSTSSSVNNFLAIFKTLHADHPAVIKRVLEVCWEGVWCDIRISRSLKIAVFGDLYGVITNLLKIYDHTEPPDSDAGIDYSPADLIHHFMLAICTRPGIGLCFKDRGWYPREGDETSEEPTSKQYGPSRIYNKILSQLLRVLKVTDDPRQHELALKILAACPELVAGYLPTSGLTLDPPRLSSKWLANIAFVTNVLSLPIPVTSFHLSEETKADSLLYKPVPPPVNIILGNVIPTSQNMNMKNVFTKGLQFTTPGQKSANIAGNLVQHTTALALLKCLDKLARVKQAFEKVASALGESPTEGQWTRRLKEVMKEVRRRLPEFQVVIAFCSVNLRAFMPQTDQQDAKNNPDSNPTSSASHVKRKALLAECAMRLLWMYQKCLPEVVDEARFDVGKILVGFEFGHPEPDEEEEDDQGGRDDGESSDEDGADQMDEDDEGEGEATGSGPEDTDGEDPEEGQPIPPVDDELDEITVARRLHRITQLHILRFLQESGAFVSSGGWTGKSFTNSNGQNQTHLHTLMTQLLKFHPSTISQNQDATGGYESSINAQIGSLVKHILSSTLLFQDDPEEVDLWLNSLPIGPRRVKIVTRPKKKGGDEGDVNEEDEEMETLTLYPEAPDGTRLTDERESVISFFDECVQRFLKAPYKYIEEMTSLTSTARSTSTSDSGAGEAMDIDSVAEPTQNVSKAAIPTPSALLCTVVEQLLAKVKGKFLPPSDVLAITTYLRKLLFALLAKVDVWSLERSSREKMFETNPSLAVLVSVTIKLDEGLQLEKMVFPDEEKEVRHAIVKAAIRREVGIVWGYLGGRSEEVSSMESPEEVAQDSEDVDDFLELVDGLDLPPSRRERQLTAYELIDWVRLLDSTLNQAQAALVFGIVKRIGGRWALRELVGCFGTSRYGHQEFRPLVDSNIWDVLGLETDRSQWNGIPFELLLFHAQAQQLLSERCQKVLVESLDLQSNTTSLQPVTGLNTSRVLLERALRIIMHRLLLSRQDTDTNVSRVLIALIGRIMENEKGCPTFVEVKQVLFNGQLPALKETMMSTDAFAVADGIGLIQKACLDFACLEDRRLVAEIAAYWRDFFINAIVTSSDVTREQTDYALSWITYLDAPMLLDFLEGVLRSNVGKSSSFDMLRLLHSISDPLRLLAEGSSSTAAEMAELLGSRISLLFRLRAELSTLSSDSTQATFEAIDELIAVALEANIPVGLNGTLDLGSEQPLTGLLGNAESRLKKSIIEREATNPSPAGESPVEFSTGRIVGSLFYRGSRHGHEQTPTLQEVSQESLVDWISSTTCQQRPITDLIPAIRAALDCDLRRSSQNGTSPSKTLFFQEGPLVKLFEGIFTIFKSEIWDKELRKQVKSLVVSLLQSAHQRDLQTKQASIHFWLKMFRKWACNNTTFISPEWISIGHWIQQNIPNDSHRQALLEDLVQNTMQFLVAELGDARHGSDFSDVEDVAHVLSSLLSGPKRLECPPAMLENVLTAVIGAHLDKPNCLNLIEKAVLITPLKPLVINRHLQAIVQHPHFFRLFNSTANTRVREAISSLLDTLFHLHPSNTCQTSHVEPLIRVYRGSLSKSDRNILNILQLFERQRKLSSAALFAKWSNNHSHSAVYTPSSTSLEALQSLDPVLVLRSSLAFPSWRNFDGATPPPRTILHEDQLYDPIFLMLLFQHMMMENPPTGAIPWIELFRSNVVGLIVRAMSANDGRVRSLSASLLAALAKLLEHADLQERPHVLYILGQLRNLLARPTLQGGKYPERLPSYITLLLLHSLRGVFNPSSFIYPLTSRFLLQRPELDPTDVPLLYSLLYSSSDEYWKKERSWILRFLADGMLVTGSGSQDWKILKRRHTWDLLASMYQSTNSVDKDKSLKQGVLSVLVNLTRHRKPCLSLVLKSGLLAWVEMQLVRDNTALRDEGVAWAKVLENITAMLDADKLVGSAIEDEWKSCILRCLSVLLGSGQASATHVLPFAARIMFRLAHQCPAWEPTLVKTLFMAIARLQDLETGILLSDTIIHAPPLDEIIPPALHNSHDVHDKPVFADPLALWGRLVELLWRVVMSSNCQEPEIWNKLTSRLLVWRAIVGEENSKEGEWARIQCVLNLGLG</sequence>
<dbReference type="EMBL" id="ML210204">
    <property type="protein sequence ID" value="TFK24236.1"/>
    <property type="molecule type" value="Genomic_DNA"/>
</dbReference>
<feature type="domain" description="URB1 central HEAT repeat" evidence="4">
    <location>
        <begin position="883"/>
        <end position="918"/>
    </location>
</feature>
<evidence type="ECO:0000313" key="6">
    <source>
        <dbReference type="Proteomes" id="UP000307440"/>
    </source>
</evidence>
<feature type="domain" description="URB1 N-terminal" evidence="2">
    <location>
        <begin position="100"/>
        <end position="447"/>
    </location>
</feature>
<dbReference type="SUPFAM" id="SSF48371">
    <property type="entry name" value="ARM repeat"/>
    <property type="match status" value="1"/>
</dbReference>
<feature type="region of interest" description="Disordered" evidence="1">
    <location>
        <begin position="1"/>
        <end position="28"/>
    </location>
</feature>
<evidence type="ECO:0000313" key="5">
    <source>
        <dbReference type="EMBL" id="TFK24236.1"/>
    </source>
</evidence>
<keyword evidence="6" id="KW-1185">Reference proteome</keyword>
<dbReference type="Pfam" id="PF16201">
    <property type="entry name" value="NopRA1"/>
    <property type="match status" value="1"/>
</dbReference>
<evidence type="ECO:0000256" key="1">
    <source>
        <dbReference type="SAM" id="MobiDB-lite"/>
    </source>
</evidence>
<name>A0A5C3KUP4_COPMA</name>
<proteinExistence type="predicted"/>
<dbReference type="Proteomes" id="UP000307440">
    <property type="component" value="Unassembled WGS sequence"/>
</dbReference>
<feature type="compositionally biased region" description="Acidic residues" evidence="1">
    <location>
        <begin position="706"/>
        <end position="715"/>
    </location>
</feature>
<gene>
    <name evidence="5" type="ORF">FA15DRAFT_423825</name>
</gene>
<protein>
    <submittedName>
        <fullName evidence="5">Uncharacterized protein</fullName>
    </submittedName>
</protein>
<dbReference type="InterPro" id="IPR032436">
    <property type="entry name" value="URB1_C"/>
</dbReference>
<evidence type="ECO:0000259" key="2">
    <source>
        <dbReference type="Pfam" id="PF11707"/>
    </source>
</evidence>
<dbReference type="GO" id="GO:0000466">
    <property type="term" value="P:maturation of 5.8S rRNA from tricistronic rRNA transcript (SSU-rRNA, 5.8S rRNA, LSU-rRNA)"/>
    <property type="evidence" value="ECO:0007669"/>
    <property type="project" value="TreeGrafter"/>
</dbReference>
<dbReference type="PANTHER" id="PTHR13500">
    <property type="entry name" value="NUCLEOLAR PRERIBOSOMAL-ASSOCIATED PROTEIN 1"/>
    <property type="match status" value="1"/>
</dbReference>
<feature type="compositionally biased region" description="Basic and acidic residues" evidence="1">
    <location>
        <begin position="10"/>
        <end position="20"/>
    </location>
</feature>
<feature type="region of interest" description="Disordered" evidence="1">
    <location>
        <begin position="599"/>
        <end position="618"/>
    </location>
</feature>
<dbReference type="InterPro" id="IPR016024">
    <property type="entry name" value="ARM-type_fold"/>
</dbReference>
<dbReference type="GO" id="GO:0000463">
    <property type="term" value="P:maturation of LSU-rRNA from tricistronic rRNA transcript (SSU-rRNA, 5.8S rRNA, LSU-rRNA)"/>
    <property type="evidence" value="ECO:0007669"/>
    <property type="project" value="TreeGrafter"/>
</dbReference>